<feature type="disulfide bond" evidence="8">
    <location>
        <begin position="1121"/>
        <end position="1130"/>
    </location>
</feature>
<dbReference type="CDD" id="cd00054">
    <property type="entry name" value="EGF_CA"/>
    <property type="match status" value="13"/>
</dbReference>
<dbReference type="FunFam" id="2.10.25.10:FF:000472">
    <property type="entry name" value="Uncharacterized protein, isoform A"/>
    <property type="match status" value="1"/>
</dbReference>
<keyword evidence="2" id="KW-0812">Transmembrane</keyword>
<evidence type="ECO:0000313" key="11">
    <source>
        <dbReference type="EMBL" id="KAK2152085.1"/>
    </source>
</evidence>
<feature type="domain" description="EGF-like" evidence="10">
    <location>
        <begin position="506"/>
        <end position="542"/>
    </location>
</feature>
<feature type="disulfide bond" evidence="8">
    <location>
        <begin position="398"/>
        <end position="407"/>
    </location>
</feature>
<dbReference type="Pfam" id="PF00008">
    <property type="entry name" value="EGF"/>
    <property type="match status" value="17"/>
</dbReference>
<feature type="disulfide bond" evidence="8">
    <location>
        <begin position="1203"/>
        <end position="1212"/>
    </location>
</feature>
<dbReference type="FunFam" id="2.10.25.10:FF:000066">
    <property type="entry name" value="FAT atypical cadherin 4"/>
    <property type="match status" value="1"/>
</dbReference>
<dbReference type="Gene3D" id="2.10.25.10">
    <property type="entry name" value="Laminin"/>
    <property type="match status" value="28"/>
</dbReference>
<dbReference type="InterPro" id="IPR013032">
    <property type="entry name" value="EGF-like_CS"/>
</dbReference>
<feature type="disulfide bond" evidence="8">
    <location>
        <begin position="188"/>
        <end position="198"/>
    </location>
</feature>
<dbReference type="FunFam" id="2.10.25.10:FF:000031">
    <property type="entry name" value="neurogenic locus notch homolog protein 3"/>
    <property type="match status" value="1"/>
</dbReference>
<organism evidence="11 12">
    <name type="scientific">Paralvinella palmiformis</name>
    <dbReference type="NCBI Taxonomy" id="53620"/>
    <lineage>
        <taxon>Eukaryota</taxon>
        <taxon>Metazoa</taxon>
        <taxon>Spiralia</taxon>
        <taxon>Lophotrochozoa</taxon>
        <taxon>Annelida</taxon>
        <taxon>Polychaeta</taxon>
        <taxon>Sedentaria</taxon>
        <taxon>Canalipalpata</taxon>
        <taxon>Terebellida</taxon>
        <taxon>Terebelliformia</taxon>
        <taxon>Alvinellidae</taxon>
        <taxon>Paralvinella</taxon>
    </lineage>
</organism>
<dbReference type="Pfam" id="PF02210">
    <property type="entry name" value="Laminin_G_2"/>
    <property type="match status" value="1"/>
</dbReference>
<proteinExistence type="predicted"/>
<dbReference type="PROSITE" id="PS01186">
    <property type="entry name" value="EGF_2"/>
    <property type="match status" value="18"/>
</dbReference>
<feature type="domain" description="EGF-like" evidence="10">
    <location>
        <begin position="693"/>
        <end position="729"/>
    </location>
</feature>
<feature type="domain" description="EGF-like" evidence="10">
    <location>
        <begin position="259"/>
        <end position="294"/>
    </location>
</feature>
<feature type="domain" description="EGF-like" evidence="10">
    <location>
        <begin position="1095"/>
        <end position="1131"/>
    </location>
</feature>
<feature type="disulfide bond" evidence="8">
    <location>
        <begin position="682"/>
        <end position="691"/>
    </location>
</feature>
<dbReference type="PROSITE" id="PS50025">
    <property type="entry name" value="LAM_G_DOMAIN"/>
    <property type="match status" value="2"/>
</dbReference>
<dbReference type="GO" id="GO:0030097">
    <property type="term" value="P:hemopoiesis"/>
    <property type="evidence" value="ECO:0007669"/>
    <property type="project" value="UniProtKB-ARBA"/>
</dbReference>
<feature type="disulfide bond" evidence="8">
    <location>
        <begin position="1027"/>
        <end position="1036"/>
    </location>
</feature>
<dbReference type="GO" id="GO:0071944">
    <property type="term" value="C:cell periphery"/>
    <property type="evidence" value="ECO:0007669"/>
    <property type="project" value="UniProtKB-ARBA"/>
</dbReference>
<keyword evidence="1 8" id="KW-0245">EGF-like domain</keyword>
<accession>A0AAD9JH55</accession>
<feature type="domain" description="Laminin G" evidence="9">
    <location>
        <begin position="1495"/>
        <end position="1800"/>
    </location>
</feature>
<dbReference type="PROSITE" id="PS00022">
    <property type="entry name" value="EGF_1"/>
    <property type="match status" value="29"/>
</dbReference>
<feature type="domain" description="EGF-like" evidence="10">
    <location>
        <begin position="1172"/>
        <end position="1213"/>
    </location>
</feature>
<dbReference type="FunFam" id="2.10.25.10:FF:000321">
    <property type="entry name" value="Protein delta homolog 1"/>
    <property type="match status" value="1"/>
</dbReference>
<dbReference type="FunFam" id="2.10.25.10:FF:000004">
    <property type="entry name" value="Neurogenic locus notch 1"/>
    <property type="match status" value="2"/>
</dbReference>
<keyword evidence="5" id="KW-1133">Transmembrane helix</keyword>
<dbReference type="FunFam" id="2.10.25.10:FF:000118">
    <property type="entry name" value="protein delta homolog 2"/>
    <property type="match status" value="1"/>
</dbReference>
<dbReference type="FunFam" id="2.10.25.10:FF:000122">
    <property type="entry name" value="Protein crumbs homolog 2"/>
    <property type="match status" value="1"/>
</dbReference>
<dbReference type="Pfam" id="PF00054">
    <property type="entry name" value="Laminin_G_1"/>
    <property type="match status" value="2"/>
</dbReference>
<dbReference type="SMART" id="SM00282">
    <property type="entry name" value="LamG"/>
    <property type="match status" value="2"/>
</dbReference>
<feature type="domain" description="EGF-like" evidence="10">
    <location>
        <begin position="1252"/>
        <end position="1289"/>
    </location>
</feature>
<dbReference type="GO" id="GO:0019904">
    <property type="term" value="F:protein domain specific binding"/>
    <property type="evidence" value="ECO:0007669"/>
    <property type="project" value="UniProtKB-ARBA"/>
</dbReference>
<feature type="domain" description="EGF-like" evidence="10">
    <location>
        <begin position="1133"/>
        <end position="1171"/>
    </location>
</feature>
<evidence type="ECO:0000313" key="12">
    <source>
        <dbReference type="Proteomes" id="UP001208570"/>
    </source>
</evidence>
<evidence type="ECO:0000256" key="7">
    <source>
        <dbReference type="ARBA" id="ARBA00023180"/>
    </source>
</evidence>
<feature type="domain" description="EGF-like" evidence="10">
    <location>
        <begin position="1214"/>
        <end position="1250"/>
    </location>
</feature>
<dbReference type="SUPFAM" id="SSF49899">
    <property type="entry name" value="Concanavalin A-like lectins/glucanases"/>
    <property type="match status" value="3"/>
</dbReference>
<evidence type="ECO:0000256" key="2">
    <source>
        <dbReference type="ARBA" id="ARBA00022692"/>
    </source>
</evidence>
<keyword evidence="7" id="KW-0325">Glycoprotein</keyword>
<dbReference type="InterPro" id="IPR009030">
    <property type="entry name" value="Growth_fac_rcpt_cys_sf"/>
</dbReference>
<dbReference type="PROSITE" id="PS01187">
    <property type="entry name" value="EGF_CA"/>
    <property type="match status" value="3"/>
</dbReference>
<evidence type="ECO:0000256" key="4">
    <source>
        <dbReference type="ARBA" id="ARBA00022737"/>
    </source>
</evidence>
<dbReference type="CDD" id="cd00110">
    <property type="entry name" value="LamG"/>
    <property type="match status" value="2"/>
</dbReference>
<dbReference type="InterPro" id="IPR002172">
    <property type="entry name" value="LDrepeatLR_classA_rpt"/>
</dbReference>
<feature type="disulfide bond" evidence="8">
    <location>
        <begin position="247"/>
        <end position="256"/>
    </location>
</feature>
<dbReference type="PANTHER" id="PTHR24049:SF22">
    <property type="entry name" value="DROSOPHILA CRUMBS HOMOLOG"/>
    <property type="match status" value="1"/>
</dbReference>
<feature type="domain" description="EGF-like" evidence="10">
    <location>
        <begin position="887"/>
        <end position="923"/>
    </location>
</feature>
<feature type="domain" description="EGF-like" evidence="10">
    <location>
        <begin position="767"/>
        <end position="803"/>
    </location>
</feature>
<dbReference type="InterPro" id="IPR018097">
    <property type="entry name" value="EGF_Ca-bd_CS"/>
</dbReference>
<feature type="domain" description="EGF-like" evidence="10">
    <location>
        <begin position="804"/>
        <end position="839"/>
    </location>
</feature>
<feature type="domain" description="EGF-like" evidence="10">
    <location>
        <begin position="325"/>
        <end position="360"/>
    </location>
</feature>
<feature type="disulfide bond" evidence="8">
    <location>
        <begin position="793"/>
        <end position="802"/>
    </location>
</feature>
<feature type="domain" description="EGF-like" evidence="10">
    <location>
        <begin position="110"/>
        <end position="153"/>
    </location>
</feature>
<feature type="disulfide bond" evidence="8">
    <location>
        <begin position="719"/>
        <end position="728"/>
    </location>
</feature>
<feature type="disulfide bond" evidence="8">
    <location>
        <begin position="1279"/>
        <end position="1288"/>
    </location>
</feature>
<feature type="disulfide bond" evidence="8">
    <location>
        <begin position="1479"/>
        <end position="1488"/>
    </location>
</feature>
<dbReference type="InterPro" id="IPR051022">
    <property type="entry name" value="Notch_Cell-Fate_Det"/>
</dbReference>
<evidence type="ECO:0000256" key="1">
    <source>
        <dbReference type="ARBA" id="ARBA00022536"/>
    </source>
</evidence>
<keyword evidence="6 8" id="KW-1015">Disulfide bond</keyword>
<feature type="domain" description="EGF-like" evidence="10">
    <location>
        <begin position="362"/>
        <end position="408"/>
    </location>
</feature>
<feature type="domain" description="EGF-like" evidence="10">
    <location>
        <begin position="925"/>
        <end position="961"/>
    </location>
</feature>
<evidence type="ECO:0000256" key="3">
    <source>
        <dbReference type="ARBA" id="ARBA00022729"/>
    </source>
</evidence>
<dbReference type="PROSITE" id="PS50026">
    <property type="entry name" value="EGF_3"/>
    <property type="match status" value="29"/>
</dbReference>
<feature type="disulfide bond" evidence="8">
    <location>
        <begin position="495"/>
        <end position="504"/>
    </location>
</feature>
<feature type="domain" description="EGF-like" evidence="10">
    <location>
        <begin position="1614"/>
        <end position="1652"/>
    </location>
</feature>
<dbReference type="EMBL" id="JAODUP010000340">
    <property type="protein sequence ID" value="KAK2152085.1"/>
    <property type="molecule type" value="Genomic_DNA"/>
</dbReference>
<feature type="domain" description="EGF-like" evidence="10">
    <location>
        <begin position="730"/>
        <end position="766"/>
    </location>
</feature>
<keyword evidence="5" id="KW-0472">Membrane</keyword>
<feature type="domain" description="EGF-like" evidence="10">
    <location>
        <begin position="469"/>
        <end position="505"/>
    </location>
</feature>
<evidence type="ECO:0000256" key="5">
    <source>
        <dbReference type="ARBA" id="ARBA00022989"/>
    </source>
</evidence>
<dbReference type="GO" id="GO:0048863">
    <property type="term" value="P:stem cell differentiation"/>
    <property type="evidence" value="ECO:0007669"/>
    <property type="project" value="UniProtKB-ARBA"/>
</dbReference>
<feature type="domain" description="EGF-like" evidence="10">
    <location>
        <begin position="581"/>
        <end position="617"/>
    </location>
</feature>
<dbReference type="Gene3D" id="2.60.120.200">
    <property type="match status" value="4"/>
</dbReference>
<dbReference type="GO" id="GO:0003008">
    <property type="term" value="P:system process"/>
    <property type="evidence" value="ECO:0007669"/>
    <property type="project" value="UniProtKB-ARBA"/>
</dbReference>
<dbReference type="SMART" id="SM00179">
    <property type="entry name" value="EGF_CA"/>
    <property type="match status" value="24"/>
</dbReference>
<comment type="caution">
    <text evidence="11">The sequence shown here is derived from an EMBL/GenBank/DDBJ whole genome shotgun (WGS) entry which is preliminary data.</text>
</comment>
<evidence type="ECO:0000256" key="8">
    <source>
        <dbReference type="PROSITE-ProRule" id="PRU00076"/>
    </source>
</evidence>
<keyword evidence="3" id="KW-0732">Signal</keyword>
<feature type="disulfide bond" evidence="8">
    <location>
        <begin position="532"/>
        <end position="541"/>
    </location>
</feature>
<dbReference type="Gene3D" id="4.10.400.10">
    <property type="entry name" value="Low-density Lipoprotein Receptor"/>
    <property type="match status" value="1"/>
</dbReference>
<dbReference type="SUPFAM" id="SSF57196">
    <property type="entry name" value="EGF/Laminin"/>
    <property type="match status" value="25"/>
</dbReference>
<feature type="domain" description="EGF-like" evidence="10">
    <location>
        <begin position="184"/>
        <end position="219"/>
    </location>
</feature>
<keyword evidence="4" id="KW-0677">Repeat</keyword>
<dbReference type="GO" id="GO:0009952">
    <property type="term" value="P:anterior/posterior pattern specification"/>
    <property type="evidence" value="ECO:0007669"/>
    <property type="project" value="UniProtKB-ARBA"/>
</dbReference>
<feature type="domain" description="EGF-like" evidence="10">
    <location>
        <begin position="543"/>
        <end position="580"/>
    </location>
</feature>
<gene>
    <name evidence="11" type="ORF">LSH36_340g06031</name>
</gene>
<reference evidence="11" key="1">
    <citation type="journal article" date="2023" name="Mol. Biol. Evol.">
        <title>Third-Generation Sequencing Reveals the Adaptive Role of the Epigenome in Three Deep-Sea Polychaetes.</title>
        <authorList>
            <person name="Perez M."/>
            <person name="Aroh O."/>
            <person name="Sun Y."/>
            <person name="Lan Y."/>
            <person name="Juniper S.K."/>
            <person name="Young C.R."/>
            <person name="Angers B."/>
            <person name="Qian P.Y."/>
        </authorList>
    </citation>
    <scope>NUCLEOTIDE SEQUENCE</scope>
    <source>
        <strain evidence="11">P08H-3</strain>
    </source>
</reference>
<keyword evidence="12" id="KW-1185">Reference proteome</keyword>
<dbReference type="GO" id="GO:0051240">
    <property type="term" value="P:positive regulation of multicellular organismal process"/>
    <property type="evidence" value="ECO:0007669"/>
    <property type="project" value="UniProtKB-ARBA"/>
</dbReference>
<dbReference type="SUPFAM" id="SSF57184">
    <property type="entry name" value="Growth factor receptor domain"/>
    <property type="match status" value="1"/>
</dbReference>
<feature type="disulfide bond" evidence="8">
    <location>
        <begin position="808"/>
        <end position="818"/>
    </location>
</feature>
<feature type="disulfide bond" evidence="8">
    <location>
        <begin position="1240"/>
        <end position="1249"/>
    </location>
</feature>
<feature type="domain" description="EGF-like" evidence="10">
    <location>
        <begin position="618"/>
        <end position="655"/>
    </location>
</feature>
<feature type="disulfide bond" evidence="8">
    <location>
        <begin position="645"/>
        <end position="654"/>
    </location>
</feature>
<dbReference type="SMART" id="SM00192">
    <property type="entry name" value="LDLa"/>
    <property type="match status" value="1"/>
</dbReference>
<dbReference type="InterPro" id="IPR013320">
    <property type="entry name" value="ConA-like_dom_sf"/>
</dbReference>
<dbReference type="FunFam" id="2.10.25.10:FF:000185">
    <property type="entry name" value="basement membrane-specific heparan sulfate proteoglycan core protein-like"/>
    <property type="match status" value="1"/>
</dbReference>
<feature type="disulfide bond" evidence="8">
    <location>
        <begin position="1083"/>
        <end position="1092"/>
    </location>
</feature>
<dbReference type="PROSITE" id="PS50068">
    <property type="entry name" value="LDLRA_2"/>
    <property type="match status" value="1"/>
</dbReference>
<feature type="disulfide bond" evidence="8">
    <location>
        <begin position="570"/>
        <end position="579"/>
    </location>
</feature>
<feature type="disulfide bond" evidence="8">
    <location>
        <begin position="951"/>
        <end position="960"/>
    </location>
</feature>
<dbReference type="GO" id="GO:0035282">
    <property type="term" value="P:segmentation"/>
    <property type="evidence" value="ECO:0007669"/>
    <property type="project" value="UniProtKB-ARBA"/>
</dbReference>
<feature type="disulfide bond" evidence="8">
    <location>
        <begin position="209"/>
        <end position="218"/>
    </location>
</feature>
<dbReference type="PANTHER" id="PTHR24049">
    <property type="entry name" value="CRUMBS FAMILY MEMBER"/>
    <property type="match status" value="1"/>
</dbReference>
<dbReference type="InterPro" id="IPR036055">
    <property type="entry name" value="LDL_receptor-like_sf"/>
</dbReference>
<evidence type="ECO:0000256" key="6">
    <source>
        <dbReference type="ARBA" id="ARBA00023157"/>
    </source>
</evidence>
<feature type="disulfide bond" evidence="8">
    <location>
        <begin position="913"/>
        <end position="922"/>
    </location>
</feature>
<feature type="disulfide bond" evidence="8">
    <location>
        <begin position="829"/>
        <end position="838"/>
    </location>
</feature>
<feature type="disulfide bond" evidence="8">
    <location>
        <begin position="1161"/>
        <end position="1170"/>
    </location>
</feature>
<feature type="domain" description="EGF-like" evidence="10">
    <location>
        <begin position="656"/>
        <end position="692"/>
    </location>
</feature>
<dbReference type="InterPro" id="IPR000742">
    <property type="entry name" value="EGF"/>
</dbReference>
<dbReference type="InterPro" id="IPR001881">
    <property type="entry name" value="EGF-like_Ca-bd_dom"/>
</dbReference>
<dbReference type="SMART" id="SM00181">
    <property type="entry name" value="EGF"/>
    <property type="match status" value="31"/>
</dbReference>
<feature type="domain" description="Laminin G" evidence="9">
    <location>
        <begin position="1296"/>
        <end position="1451"/>
    </location>
</feature>
<feature type="disulfide bond" evidence="8">
    <location>
        <begin position="436"/>
        <end position="445"/>
    </location>
</feature>
<feature type="domain" description="EGF-like" evidence="10">
    <location>
        <begin position="1049"/>
        <end position="1093"/>
    </location>
</feature>
<evidence type="ECO:0000259" key="10">
    <source>
        <dbReference type="PROSITE" id="PS50026"/>
    </source>
</evidence>
<feature type="domain" description="EGF-like" evidence="10">
    <location>
        <begin position="963"/>
        <end position="999"/>
    </location>
</feature>
<feature type="domain" description="EGF-like" evidence="10">
    <location>
        <begin position="410"/>
        <end position="446"/>
    </location>
</feature>
<feature type="domain" description="EGF-like" evidence="10">
    <location>
        <begin position="221"/>
        <end position="257"/>
    </location>
</feature>
<feature type="disulfide bond" evidence="8">
    <location>
        <begin position="143"/>
        <end position="152"/>
    </location>
</feature>
<protein>
    <submittedName>
        <fullName evidence="11">Uncharacterized protein</fullName>
    </submittedName>
</protein>
<dbReference type="GO" id="GO:0048646">
    <property type="term" value="P:anatomical structure formation involved in morphogenesis"/>
    <property type="evidence" value="ECO:0007669"/>
    <property type="project" value="UniProtKB-ARBA"/>
</dbReference>
<feature type="domain" description="EGF-like" evidence="10">
    <location>
        <begin position="1001"/>
        <end position="1037"/>
    </location>
</feature>
<dbReference type="FunFam" id="2.10.25.10:FF:000012">
    <property type="entry name" value="Delta-like protein"/>
    <property type="match status" value="4"/>
</dbReference>
<feature type="disulfide bond" evidence="8">
    <location>
        <begin position="350"/>
        <end position="359"/>
    </location>
</feature>
<dbReference type="InterPro" id="IPR001791">
    <property type="entry name" value="Laminin_G"/>
</dbReference>
<dbReference type="PROSITE" id="PS00010">
    <property type="entry name" value="ASX_HYDROXYL"/>
    <property type="match status" value="7"/>
</dbReference>
<feature type="disulfide bond" evidence="8">
    <location>
        <begin position="989"/>
        <end position="998"/>
    </location>
</feature>
<name>A0AAD9JH55_9ANNE</name>
<dbReference type="Pfam" id="PF12661">
    <property type="entry name" value="hEGF"/>
    <property type="match status" value="2"/>
</dbReference>
<feature type="disulfide bond" evidence="8">
    <location>
        <begin position="756"/>
        <end position="765"/>
    </location>
</feature>
<feature type="disulfide bond" evidence="8">
    <location>
        <begin position="607"/>
        <end position="616"/>
    </location>
</feature>
<feature type="disulfide bond" evidence="8">
    <location>
        <begin position="1642"/>
        <end position="1651"/>
    </location>
</feature>
<dbReference type="GO" id="GO:0005509">
    <property type="term" value="F:calcium ion binding"/>
    <property type="evidence" value="ECO:0007669"/>
    <property type="project" value="InterPro"/>
</dbReference>
<evidence type="ECO:0000259" key="9">
    <source>
        <dbReference type="PROSITE" id="PS50025"/>
    </source>
</evidence>
<sequence length="1804" mass="193990">MKDRSRTNLAIVEKFCGPACDHTVTRSSSSGIELSIIRCLLMSQVLMLAVLIGPAKSQDCPSFPPAGIYLVLCDHPSVNATPRCVQEEWVCDGYNDCSSGQDESPATCNDENPCADNACKNGATCVGFSRQDRKSVAYYLCHCAPGFIGRYCEVTNYAGVTNTFPIKKDEATLPVQARATMVPDVAACIPNPCLNGVCTPLWSGFHCNCRPGYGGGRCEKGINACASRPCINGGSCFRMGDTFRCSCLPGFTGRQCGVEMNECLSSPCLNGATCHNEINGYICECKKGFADPCMNYGICNVSPVPGGQPTCYCLQGFTGQRCETNLNECLSNPCVRGRCYDGDNKYMCMCNDGYTGINCETLIDPCEPNPCKNNGYCCRSGKTWCARQLPVWYFECYCPNGFTGKLCERRLDPCYSNPCLNSGMCSPDGEGYVCTCPVTYSGLRCEMPSPCASAPCLFGGTCLDEFCEQYLPCTGMPCLHGGRCIDNGGRYSCICPFDYTGQNCEIFMPCASLPCKNNGSCIVGGNSFFCSCAAGFTGPTCEIPVPCASMPCLNGGTCTDMGGGHYRCTCPVTHTGSQCETPVPCMNNPCLNSGVCIADGLTYRCQCTPAYTGPRCETYRSCLREPCLNGATCYDLPNEQFQCVCALGFTGQVCETPMLCFPNPCLNNGRCSVVNGQIQCSCVTPFFGPRCEQRDFCATQPCQNRGYCIKLNESFKCICPTAYTGPLCETYLHCSSNPCLNNAVCIEQGSTYQCNCTPMYGGQNCEIYLPCGSHPCLNGADCVDRGQNYECVCMSNYIGVNCETPLPCASNPCFGGMCNNIGDSYVCQCDRRYTGRNCDVPIVCDQNTCITGQCQLVDGVGICVCNPGYTAGGYTCQCPSSTTRSPIPLSCQTTPCFNGGKCIKTDSGYVCQCIPPFTGIMCEKRSGICDSKPCLHGARCIPDGIAYTCICQPPWTGDICQREILTCDEAPCKNGGTCFTDSLGVYCMCPDPYEGLFCQLQKGICDPNPCLNSGICWQLAGSLGCDCPRGFEGTYCELPVIGCNPNPCNEGNCLENSQGKFQSQPCKNGGTCGATEQGFQCFCVRGFTGLTCSNALPACNSVPCFNGATCYESSAGYLCVCLPGYSGTQCEINIDECRIGSPKCANGGTCVDGINGFSCLCLAGFTGNTCTTRDSCINQPCGTTGTCISTPSVEYGLDYTCLCQPQYLGPNCNQFNYCSSSPCANGALCTNEPSGFRCTCLNNFTGAKCENQIQGCNGVTCNGHGTCIPQGLFGYTCNCIAGYIGKDCESSTLLSQIWPRFSENSYLVLPIVSGLATNTVIEIRFYPTSGDGLLMYASQADTITGDFIALGLQQRRPIFRINLVRVTRIERRTWLSVNSVSVYGEAPDGSIGLTLENDIWIGGVTNNSILNPRALFQTGFQGCIHDFKIGQSRAALLPFKGSTKNQDLSQCSADPCTTNRCMNNGQCLYESDSSYSCLCPVGFTGKDCSMRVLFPVTPLFEERGYLVQHLVPGQFSGQTFAISVDFRPLQFNGTILYAAEVNDFFALFLHNGKIMFSFDFGSGSATLASTSTVMQNVWQRVSINRSGQRVQMIFRSDGAVVETARGTNTGTFCDASQCVTGTECNNGGVCARNAQGVLQCRCTHLWTGPTCNEPLRFTIASFDGDGYLAFPNNKFIGVNIAGLTGQVGQVTLNLYNVSNNQWVTVNVEMSGIHVALQLSTGDGRTWNNYGQVPGVNHQLDINKAPVYLGGLPDVRRTTAGLYTTGFSGCVIQLRAAKFINQWKTIMMQSDAISGYGVTPCLLQK</sequence>
<dbReference type="InterPro" id="IPR000152">
    <property type="entry name" value="EGF-type_Asp/Asn_hydroxyl_site"/>
</dbReference>
<dbReference type="Proteomes" id="UP001208570">
    <property type="component" value="Unassembled WGS sequence"/>
</dbReference>
<feature type="disulfide bond" evidence="8">
    <location>
        <begin position="329"/>
        <end position="339"/>
    </location>
</feature>
<comment type="caution">
    <text evidence="8">Lacks conserved residue(s) required for the propagation of feature annotation.</text>
</comment>
<feature type="domain" description="EGF-like" evidence="10">
    <location>
        <begin position="1452"/>
        <end position="1489"/>
    </location>
</feature>